<keyword evidence="2 12" id="KW-0540">Nuclease</keyword>
<evidence type="ECO:0000256" key="12">
    <source>
        <dbReference type="HAMAP-Rule" id="MF_01480"/>
    </source>
</evidence>
<comment type="function">
    <text evidence="12">CRISPR (clustered regularly interspaced short palindromic repeat) is an adaptive immune system that provides protection against mobile genetic elements (viruses, transposable elements and conjugative plasmids). CRISPR clusters contain spacers, sequences complementary to antecedent mobile elements, and target invading nucleic acids. CRISPR clusters are transcribed and processed into CRISPR RNA (crRNA). In type II CRISPR systems correct processing of pre-crRNA requires a trans-encoded small RNA (tracrRNA), endogenous ribonuclease 3 (rnc) and this protein. The tracrRNA serves as a guide for ribonuclease 3-aided processing of pre-crRNA. Subsequently Cas9/crRNA/tracrRNA endonucleolytically cleaves linear or circular dsDNA target complementary to the spacer; Cas9 is inactive in the absence of the 2 guide RNAs (gRNA). Cas9 recognizes the protospacer adjacent motif (PAM) in the CRISPR repeat sequences to help distinguish self versus nonself, as targets within the bacterial CRISPR locus do not have PAMs. PAM recognition is also required for catalytic activity.</text>
</comment>
<dbReference type="GO" id="GO:0043571">
    <property type="term" value="P:maintenance of CRISPR repeat elements"/>
    <property type="evidence" value="ECO:0007669"/>
    <property type="project" value="UniProtKB-UniRule"/>
</dbReference>
<feature type="domain" description="HNH Cas9-type" evidence="13">
    <location>
        <begin position="779"/>
        <end position="951"/>
    </location>
</feature>
<evidence type="ECO:0000256" key="3">
    <source>
        <dbReference type="ARBA" id="ARBA00022723"/>
    </source>
</evidence>
<reference evidence="14 15" key="1">
    <citation type="submission" date="2021-01" db="EMBL/GenBank/DDBJ databases">
        <title>FDA dAtabase for Regulatory Grade micrObial Sequences (FDA-ARGOS): Supporting development and validation of Infectious Disease Dx tests.</title>
        <authorList>
            <person name="Sproer C."/>
            <person name="Gronow S."/>
            <person name="Severitt S."/>
            <person name="Schroder I."/>
            <person name="Tallon L."/>
            <person name="Sadzewicz L."/>
            <person name="Zhao X."/>
            <person name="Boylan J."/>
            <person name="Ott S."/>
            <person name="Bowen H."/>
            <person name="Vavikolanu K."/>
            <person name="Mehta A."/>
            <person name="Aluvathingal J."/>
            <person name="Nadendla S."/>
            <person name="Lowell S."/>
            <person name="Myers T."/>
            <person name="Yan Y."/>
            <person name="Sichtig H."/>
        </authorList>
    </citation>
    <scope>NUCLEOTIDE SEQUENCE [LARGE SCALE GENOMIC DNA]</scope>
    <source>
        <strain evidence="14 15">FDAARGOS_1131</strain>
    </source>
</reference>
<keyword evidence="6 12" id="KW-0460">Magnesium</keyword>
<evidence type="ECO:0000256" key="2">
    <source>
        <dbReference type="ARBA" id="ARBA00022722"/>
    </source>
</evidence>
<dbReference type="InterPro" id="IPR036397">
    <property type="entry name" value="RNaseH_sf"/>
</dbReference>
<evidence type="ECO:0000256" key="10">
    <source>
        <dbReference type="ARBA" id="ARBA00023211"/>
    </source>
</evidence>
<feature type="binding site" evidence="12">
    <location>
        <position position="738"/>
    </location>
    <ligand>
        <name>Mg(2+)</name>
        <dbReference type="ChEBI" id="CHEBI:18420"/>
        <label>1</label>
    </ligand>
</feature>
<feature type="active site" description="For RuvC-like nuclease domain" evidence="12">
    <location>
        <position position="8"/>
    </location>
</feature>
<evidence type="ECO:0000256" key="7">
    <source>
        <dbReference type="ARBA" id="ARBA00022884"/>
    </source>
</evidence>
<dbReference type="Pfam" id="PF13395">
    <property type="entry name" value="HNH_4"/>
    <property type="match status" value="1"/>
</dbReference>
<evidence type="ECO:0000313" key="14">
    <source>
        <dbReference type="EMBL" id="QQT98576.1"/>
    </source>
</evidence>
<keyword evidence="4 12" id="KW-0255">Endonuclease</keyword>
<dbReference type="OrthoDB" id="9777169at2"/>
<dbReference type="GO" id="GO:0004519">
    <property type="term" value="F:endonuclease activity"/>
    <property type="evidence" value="ECO:0007669"/>
    <property type="project" value="UniProtKB-UniRule"/>
</dbReference>
<comment type="cofactor">
    <cofactor evidence="1 12">
        <name>Mg(2+)</name>
        <dbReference type="ChEBI" id="CHEBI:18420"/>
    </cofactor>
</comment>
<dbReference type="GO" id="GO:0051607">
    <property type="term" value="P:defense response to virus"/>
    <property type="evidence" value="ECO:0007669"/>
    <property type="project" value="UniProtKB-UniRule"/>
</dbReference>
<proteinExistence type="inferred from homology"/>
<keyword evidence="8 12" id="KW-0051">Antiviral defense</keyword>
<dbReference type="Pfam" id="PF16593">
    <property type="entry name" value="Cas9-BH"/>
    <property type="match status" value="1"/>
</dbReference>
<evidence type="ECO:0000256" key="6">
    <source>
        <dbReference type="ARBA" id="ARBA00022842"/>
    </source>
</evidence>
<dbReference type="PROSITE" id="PS51749">
    <property type="entry name" value="HNH_CAS9"/>
    <property type="match status" value="1"/>
</dbReference>
<dbReference type="Pfam" id="PF18541">
    <property type="entry name" value="RuvC_III"/>
    <property type="match status" value="1"/>
</dbReference>
<comment type="similarity">
    <text evidence="12">Belongs to the CRISPR-associated Cas9 family.</text>
</comment>
<dbReference type="Gene3D" id="3.30.420.10">
    <property type="entry name" value="Ribonuclease H-like superfamily/Ribonuclease H"/>
    <property type="match status" value="3"/>
</dbReference>
<evidence type="ECO:0000256" key="8">
    <source>
        <dbReference type="ARBA" id="ARBA00023118"/>
    </source>
</evidence>
<feature type="binding site" evidence="12">
    <location>
        <position position="8"/>
    </location>
    <ligand>
        <name>Mg(2+)</name>
        <dbReference type="ChEBI" id="CHEBI:18420"/>
        <label>1</label>
    </ligand>
</feature>
<sequence>MKNILGLDLGTNSIGWALVKEDFENKQGEILGLGSRIIPMSQDILGEFGRGNSISQTADRTGYRGVRRLRERHLLRRERLHRVLNILGFLPNHYAKEIDFTKRLGKFINHAEPKLSFDKEFIFKDSFNEMLKDFQQNQPGFIINKHGEEALVPYDWTIYYLRKKALTQKIDKEELAWILLNFNQKRGYYQLRGEEEEENTNKLVEFYSLKIIDVIADNEVNKKGEVWYSLHLENGWIYRRSSKISLVDWKDKVRDFIVTTDVNDDGSEKLDKDGVVKRSFRAPSADDWTLLKKKTEQDIDNSNKTVGAYIYENLLLNPKQKIKGKLVRTIERKFYKDELKQILEKQKEFHQELQNEQLLQDCVRELYKYNEQHQQMLESKDFVHLFLNDIIFYQRPLRSQKSLISNCTLEKRVSRDGVVFPIKVISKSNPYYQEFRLLQWLQNLAIYRKDDDVNVTQEFLNSIESWENLLQFLNAKKEIKQEQLIKFLLEQKGLKGNSLKTAILTYRWNYVTDKVYPMNETRSLIQDKLKKVENVATDFLSFDNEMALWHIIYSVNDKIEYEKALAKFASKHNLDEISFVESFKKFPPFKSDYGSFSEKAIKKLLPLMRFGSVWNKNNIVPSVLDRIDKILTGEYDEKIKIRVREKAEQFQLNQIEDFQNLPLWLAQYVVYDRHSEAEIAGKWNSVKDLENYLKEFKQHSLRNPIVEQIITETLRVVKDIWQQYGNGVQNFFDEIHIELGREMKNTADERKRITNSVTENENTNLRIKALLVELKEDTNIENVRPHSPMQQEILKIYEEGVLNAVENIDEDILKISKTAQPSKSELIRYKLWLEQKYQSPYTGEMIPLSRLFTSDYEIEHVIPQSRYFDDSLSNKVICEAAVNKRKDNQLGLEFIKNHHSEKIELGNGRTAQVLEVEAYESFVKKNYDKNRGKRNKLLLEDVPEKMIERQLNDTRYISKFVTHLLSNIVRKDEVNSKDDGINSKNIIPGNGKITSQLKQDWGLNDVWNELILPRFERMNNLTNSTDFTSTNTNGKIIPTVPLEYSKGFSKKRIDHRHHALDALVIALATRDHVNLLNNESALPKKDRTKEEQKSFRFDLQVNLRNKEKYFNVKEGREKEKFTTFKKPWNTLTQDTRDALENMVVSFKQNLRVINKATNYYESYTDENGNLRLDKYGNPKKELISQKGTNWAIRKSLHKETVSGQIHLDRVKVTKGKIVTATRKSLDSSFNEKSIESITDTGIQKILRNYLKAKDNKPDVAFSPEGIEELNKSISVYNEGKNHQPIIKVRIFEQGSKFPVGETGNKIAKFVEAAKGTNLFFGIYQDKTGKRSYDTIPLNLVIERLKQGLSPVPETNEKGHQLLFHLSPNDLVYVPTIDDNEQLDSNRVYKFTDSSDTTCNFIPSNISAIIFNINSKEQEKRGINYPIQNELGVGSPQSKNQKSFDGFMIKEVCIKLKVDRLGNISKT</sequence>
<organism evidence="14 15">
    <name type="scientific">Myroides odoratus</name>
    <name type="common">Flavobacterium odoratum</name>
    <dbReference type="NCBI Taxonomy" id="256"/>
    <lineage>
        <taxon>Bacteria</taxon>
        <taxon>Pseudomonadati</taxon>
        <taxon>Bacteroidota</taxon>
        <taxon>Flavobacteriia</taxon>
        <taxon>Flavobacteriales</taxon>
        <taxon>Flavobacteriaceae</taxon>
        <taxon>Myroides</taxon>
    </lineage>
</organism>
<dbReference type="InterPro" id="IPR032239">
    <property type="entry name" value="Cas9-BH"/>
</dbReference>
<gene>
    <name evidence="12" type="primary">cas9</name>
    <name evidence="14" type="ORF">I6I88_10090</name>
</gene>
<comment type="subunit">
    <text evidence="11 12">Monomer. Binds crRNA and tracrRNA.</text>
</comment>
<keyword evidence="5 12" id="KW-0378">Hydrolase</keyword>
<dbReference type="RefSeq" id="WP_002985503.1">
    <property type="nucleotide sequence ID" value="NZ_CP068108.1"/>
</dbReference>
<evidence type="ECO:0000256" key="4">
    <source>
        <dbReference type="ARBA" id="ARBA00022759"/>
    </source>
</evidence>
<dbReference type="NCBIfam" id="TIGR01865">
    <property type="entry name" value="cas_Csn1"/>
    <property type="match status" value="1"/>
</dbReference>
<dbReference type="EC" id="3.1.-.-" evidence="12"/>
<dbReference type="InterPro" id="IPR028629">
    <property type="entry name" value="Cas9"/>
</dbReference>
<keyword evidence="3 12" id="KW-0479">Metal-binding</keyword>
<feature type="binding site" evidence="12">
    <location>
        <position position="8"/>
    </location>
    <ligand>
        <name>Mg(2+)</name>
        <dbReference type="ChEBI" id="CHEBI:18420"/>
        <label>2</label>
    </ligand>
</feature>
<dbReference type="GeneID" id="93528007"/>
<dbReference type="GO" id="GO:0016787">
    <property type="term" value="F:hydrolase activity"/>
    <property type="evidence" value="ECO:0007669"/>
    <property type="project" value="UniProtKB-KW"/>
</dbReference>
<feature type="active site" description="Proton acceptor for HNH nuclease domain" evidence="12">
    <location>
        <position position="860"/>
    </location>
</feature>
<dbReference type="InterPro" id="IPR041383">
    <property type="entry name" value="RuvC_III"/>
</dbReference>
<dbReference type="InterPro" id="IPR033114">
    <property type="entry name" value="HNH_CAS9"/>
</dbReference>
<feature type="binding site" evidence="12">
    <location>
        <position position="1058"/>
    </location>
    <ligand>
        <name>Mg(2+)</name>
        <dbReference type="ChEBI" id="CHEBI:18420"/>
        <label>2</label>
    </ligand>
</feature>
<name>A0A9Q7E777_MYROD</name>
<dbReference type="GO" id="GO:0003677">
    <property type="term" value="F:DNA binding"/>
    <property type="evidence" value="ECO:0007669"/>
    <property type="project" value="UniProtKB-UniRule"/>
</dbReference>
<dbReference type="EMBL" id="CP068108">
    <property type="protein sequence ID" value="QQT98576.1"/>
    <property type="molecule type" value="Genomic_DNA"/>
</dbReference>
<evidence type="ECO:0000259" key="13">
    <source>
        <dbReference type="PROSITE" id="PS51749"/>
    </source>
</evidence>
<feature type="binding site" evidence="12">
    <location>
        <position position="742"/>
    </location>
    <ligand>
        <name>Mg(2+)</name>
        <dbReference type="ChEBI" id="CHEBI:18420"/>
        <label>2</label>
    </ligand>
</feature>
<keyword evidence="7 12" id="KW-0694">RNA-binding</keyword>
<dbReference type="GO" id="GO:0003723">
    <property type="term" value="F:RNA binding"/>
    <property type="evidence" value="ECO:0007669"/>
    <property type="project" value="UniProtKB-UniRule"/>
</dbReference>
<evidence type="ECO:0000256" key="9">
    <source>
        <dbReference type="ARBA" id="ARBA00023125"/>
    </source>
</evidence>
<keyword evidence="10" id="KW-0464">Manganese</keyword>
<feature type="binding site" evidence="12">
    <location>
        <position position="742"/>
    </location>
    <ligand>
        <name>Mg(2+)</name>
        <dbReference type="ChEBI" id="CHEBI:18420"/>
        <label>1</label>
    </ligand>
</feature>
<dbReference type="InterPro" id="IPR003615">
    <property type="entry name" value="HNH_nuc"/>
</dbReference>
<protein>
    <recommendedName>
        <fullName evidence="12">CRISPR-associated endonuclease Cas9</fullName>
        <ecNumber evidence="12">3.1.-.-</ecNumber>
    </recommendedName>
</protein>
<evidence type="ECO:0000256" key="11">
    <source>
        <dbReference type="ARBA" id="ARBA00046380"/>
    </source>
</evidence>
<dbReference type="GO" id="GO:0046872">
    <property type="term" value="F:metal ion binding"/>
    <property type="evidence" value="ECO:0007669"/>
    <property type="project" value="UniProtKB-UniRule"/>
</dbReference>
<evidence type="ECO:0000256" key="5">
    <source>
        <dbReference type="ARBA" id="ARBA00022801"/>
    </source>
</evidence>
<dbReference type="HAMAP" id="MF_01480">
    <property type="entry name" value="Cas9"/>
    <property type="match status" value="1"/>
</dbReference>
<evidence type="ECO:0000256" key="1">
    <source>
        <dbReference type="ARBA" id="ARBA00001946"/>
    </source>
</evidence>
<dbReference type="Proteomes" id="UP000596202">
    <property type="component" value="Chromosome"/>
</dbReference>
<evidence type="ECO:0000313" key="15">
    <source>
        <dbReference type="Proteomes" id="UP000596202"/>
    </source>
</evidence>
<accession>A0A9Q7E777</accession>
<keyword evidence="9 12" id="KW-0238">DNA-binding</keyword>
<comment type="domain">
    <text evidence="12">Has 2 endonuclease domains. The discontinuous RuvC-like domain cleaves the target DNA noncomplementary to crRNA while the HNH nuclease domain cleaves the target DNA complementary to crRNA.</text>
</comment>